<dbReference type="RefSeq" id="WP_028254938.1">
    <property type="nucleotide sequence ID" value="NZ_CALXQD010000006.1"/>
</dbReference>
<dbReference type="EMBL" id="JACJLA010000007">
    <property type="protein sequence ID" value="MBM6912690.1"/>
    <property type="molecule type" value="Genomic_DNA"/>
</dbReference>
<dbReference type="SUPFAM" id="SSF55729">
    <property type="entry name" value="Acyl-CoA N-acyltransferases (Nat)"/>
    <property type="match status" value="2"/>
</dbReference>
<organism evidence="2 3">
    <name type="scientific">Veillonella magna</name>
    <dbReference type="NCBI Taxonomy" id="464322"/>
    <lineage>
        <taxon>Bacteria</taxon>
        <taxon>Bacillati</taxon>
        <taxon>Bacillota</taxon>
        <taxon>Negativicutes</taxon>
        <taxon>Veillonellales</taxon>
        <taxon>Veillonellaceae</taxon>
        <taxon>Veillonella</taxon>
    </lineage>
</organism>
<accession>A0ABS2GG29</accession>
<evidence type="ECO:0000259" key="1">
    <source>
        <dbReference type="Pfam" id="PF09924"/>
    </source>
</evidence>
<dbReference type="Pfam" id="PF09924">
    <property type="entry name" value="LPG_synthase_C"/>
    <property type="match status" value="1"/>
</dbReference>
<proteinExistence type="predicted"/>
<sequence length="303" mass="35604">MLDFKRFELKDKPLIDAYFAEHHYEASDNCFTTLYMWQDPYGIRWAEEDGVLYILGGGKRDPFLLPPFAGKDAKFVDGLERAKEWFKQNNLKFQLKGVNPIIMERMQKLCPDCYEFTPDRDNFEYIYKSQDLINLSGKKLRQKKNHLNQFRMQYTNYEYMPLTEDLFADCIATAESWVETHHEEGIEDELEAIKLLFEHWDELGLVGGAIKLFGRVEAFTIGEPLNDRIALIHIEKANPTIRGLYQAINNEFIRHEFANYEFINREEDMGLPGLRKAKESYHPDHFAEKYDAVYSDICPLPAE</sequence>
<protein>
    <submittedName>
        <fullName evidence="2">DUF2156 domain-containing protein</fullName>
    </submittedName>
</protein>
<comment type="caution">
    <text evidence="2">The sequence shown here is derived from an EMBL/GenBank/DDBJ whole genome shotgun (WGS) entry which is preliminary data.</text>
</comment>
<evidence type="ECO:0000313" key="2">
    <source>
        <dbReference type="EMBL" id="MBM6912690.1"/>
    </source>
</evidence>
<name>A0ABS2GG29_9FIRM</name>
<gene>
    <name evidence="2" type="ORF">H6A01_05050</name>
</gene>
<feature type="domain" description="Phosphatidylglycerol lysyltransferase C-terminal" evidence="1">
    <location>
        <begin position="25"/>
        <end position="292"/>
    </location>
</feature>
<dbReference type="PANTHER" id="PTHR41373">
    <property type="entry name" value="DUF2156 DOMAIN-CONTAINING PROTEIN"/>
    <property type="match status" value="1"/>
</dbReference>
<reference evidence="2 3" key="1">
    <citation type="journal article" date="2021" name="Sci. Rep.">
        <title>The distribution of antibiotic resistance genes in chicken gut microbiota commensals.</title>
        <authorList>
            <person name="Juricova H."/>
            <person name="Matiasovicova J."/>
            <person name="Kubasova T."/>
            <person name="Cejkova D."/>
            <person name="Rychlik I."/>
        </authorList>
    </citation>
    <scope>NUCLEOTIDE SEQUENCE [LARGE SCALE GENOMIC DNA]</scope>
    <source>
        <strain evidence="2 3">An537</strain>
    </source>
</reference>
<dbReference type="InterPro" id="IPR016732">
    <property type="entry name" value="UCP018688"/>
</dbReference>
<keyword evidence="3" id="KW-1185">Reference proteome</keyword>
<dbReference type="InterPro" id="IPR016181">
    <property type="entry name" value="Acyl_CoA_acyltransferase"/>
</dbReference>
<dbReference type="PANTHER" id="PTHR41373:SF1">
    <property type="entry name" value="PHOSPHATIDYLGLYCEROL LYSYLTRANSFERASE C-TERMINAL DOMAIN-CONTAINING PROTEIN"/>
    <property type="match status" value="1"/>
</dbReference>
<dbReference type="Proteomes" id="UP000707138">
    <property type="component" value="Unassembled WGS sequence"/>
</dbReference>
<dbReference type="PIRSF" id="PIRSF018688">
    <property type="entry name" value="UCP018688"/>
    <property type="match status" value="1"/>
</dbReference>
<dbReference type="Gene3D" id="3.40.630.30">
    <property type="match status" value="1"/>
</dbReference>
<evidence type="ECO:0000313" key="3">
    <source>
        <dbReference type="Proteomes" id="UP000707138"/>
    </source>
</evidence>
<dbReference type="InterPro" id="IPR024320">
    <property type="entry name" value="LPG_synthase_C"/>
</dbReference>